<evidence type="ECO:0000313" key="3">
    <source>
        <dbReference type="Proteomes" id="UP000291084"/>
    </source>
</evidence>
<keyword evidence="3" id="KW-1185">Reference proteome</keyword>
<feature type="non-terminal residue" evidence="2">
    <location>
        <position position="1"/>
    </location>
</feature>
<accession>A0A0S3R3E5</accession>
<keyword evidence="1" id="KW-1133">Transmembrane helix</keyword>
<reference evidence="2 3" key="1">
    <citation type="journal article" date="2015" name="Sci. Rep.">
        <title>The power of single molecule real-time sequencing technology in the de novo assembly of a eukaryotic genome.</title>
        <authorList>
            <person name="Sakai H."/>
            <person name="Naito K."/>
            <person name="Ogiso-Tanaka E."/>
            <person name="Takahashi Y."/>
            <person name="Iseki K."/>
            <person name="Muto C."/>
            <person name="Satou K."/>
            <person name="Teruya K."/>
            <person name="Shiroma A."/>
            <person name="Shimoji M."/>
            <person name="Hirano T."/>
            <person name="Itoh T."/>
            <person name="Kaga A."/>
            <person name="Tomooka N."/>
        </authorList>
    </citation>
    <scope>NUCLEOTIDE SEQUENCE [LARGE SCALE GENOMIC DNA]</scope>
    <source>
        <strain evidence="3">cv. Shumari</strain>
    </source>
</reference>
<feature type="transmembrane region" description="Helical" evidence="1">
    <location>
        <begin position="6"/>
        <end position="27"/>
    </location>
</feature>
<protein>
    <submittedName>
        <fullName evidence="2">Uncharacterized protein</fullName>
    </submittedName>
</protein>
<dbReference type="AlphaFoldDB" id="A0A0S3R3E5"/>
<keyword evidence="1" id="KW-0472">Membrane</keyword>
<dbReference type="Proteomes" id="UP000291084">
    <property type="component" value="Chromosome 1"/>
</dbReference>
<gene>
    <name evidence="2" type="primary">Vigan.01G287800</name>
    <name evidence="2" type="ORF">VIGAN_01287800</name>
</gene>
<organism evidence="2 3">
    <name type="scientific">Vigna angularis var. angularis</name>
    <dbReference type="NCBI Taxonomy" id="157739"/>
    <lineage>
        <taxon>Eukaryota</taxon>
        <taxon>Viridiplantae</taxon>
        <taxon>Streptophyta</taxon>
        <taxon>Embryophyta</taxon>
        <taxon>Tracheophyta</taxon>
        <taxon>Spermatophyta</taxon>
        <taxon>Magnoliopsida</taxon>
        <taxon>eudicotyledons</taxon>
        <taxon>Gunneridae</taxon>
        <taxon>Pentapetalae</taxon>
        <taxon>rosids</taxon>
        <taxon>fabids</taxon>
        <taxon>Fabales</taxon>
        <taxon>Fabaceae</taxon>
        <taxon>Papilionoideae</taxon>
        <taxon>50 kb inversion clade</taxon>
        <taxon>NPAAA clade</taxon>
        <taxon>indigoferoid/millettioid clade</taxon>
        <taxon>Phaseoleae</taxon>
        <taxon>Vigna</taxon>
    </lineage>
</organism>
<name>A0A0S3R3E5_PHAAN</name>
<dbReference type="EMBL" id="AP015034">
    <property type="protein sequence ID" value="BAT75075.1"/>
    <property type="molecule type" value="Genomic_DNA"/>
</dbReference>
<keyword evidence="1" id="KW-0812">Transmembrane</keyword>
<evidence type="ECO:0000256" key="1">
    <source>
        <dbReference type="SAM" id="Phobius"/>
    </source>
</evidence>
<evidence type="ECO:0000313" key="2">
    <source>
        <dbReference type="EMBL" id="BAT75075.1"/>
    </source>
</evidence>
<proteinExistence type="predicted"/>
<sequence length="78" mass="9050">CVYFSLSPLAMIINILFWIMNMVNKLFSFSFVVTSKCRVFLYFFLDCCHQNSVFLLKLVLMRNKELHGCASDMSSCSC</sequence>